<dbReference type="SUPFAM" id="SSF56112">
    <property type="entry name" value="Protein kinase-like (PK-like)"/>
    <property type="match status" value="1"/>
</dbReference>
<dbReference type="eggNOG" id="COG0661">
    <property type="taxonomic scope" value="Bacteria"/>
</dbReference>
<keyword evidence="2" id="KW-0812">Transmembrane</keyword>
<dbReference type="Pfam" id="PF03109">
    <property type="entry name" value="ABC1"/>
    <property type="match status" value="1"/>
</dbReference>
<accession>A0A0A0F367</accession>
<protein>
    <submittedName>
        <fullName evidence="4">Ubiquinone biosynthesis protein UbiB</fullName>
    </submittedName>
</protein>
<feature type="transmembrane region" description="Helical" evidence="2">
    <location>
        <begin position="502"/>
        <end position="521"/>
    </location>
</feature>
<name>A0A0A0F367_9GAMM</name>
<dbReference type="RefSeq" id="WP_036134510.1">
    <property type="nucleotide sequence ID" value="NZ_AVPU01000003.1"/>
</dbReference>
<evidence type="ECO:0000313" key="4">
    <source>
        <dbReference type="EMBL" id="KGM55822.1"/>
    </source>
</evidence>
<evidence type="ECO:0000313" key="5">
    <source>
        <dbReference type="Proteomes" id="UP000029998"/>
    </source>
</evidence>
<dbReference type="PANTHER" id="PTHR10566:SF113">
    <property type="entry name" value="PROTEIN ACTIVITY OF BC1 COMPLEX KINASE 7, CHLOROPLASTIC"/>
    <property type="match status" value="1"/>
</dbReference>
<dbReference type="CDD" id="cd05121">
    <property type="entry name" value="ABC1_ADCK3-like"/>
    <property type="match status" value="1"/>
</dbReference>
<comment type="similarity">
    <text evidence="1">Belongs to the protein kinase superfamily. ADCK protein kinase family.</text>
</comment>
<dbReference type="AlphaFoldDB" id="A0A0A0F367"/>
<dbReference type="OrthoDB" id="9795390at2"/>
<evidence type="ECO:0000256" key="2">
    <source>
        <dbReference type="SAM" id="Phobius"/>
    </source>
</evidence>
<dbReference type="Proteomes" id="UP000029998">
    <property type="component" value="Unassembled WGS sequence"/>
</dbReference>
<keyword evidence="2" id="KW-0472">Membrane</keyword>
<feature type="transmembrane region" description="Helical" evidence="2">
    <location>
        <begin position="533"/>
        <end position="553"/>
    </location>
</feature>
<dbReference type="PANTHER" id="PTHR10566">
    <property type="entry name" value="CHAPERONE-ACTIVITY OF BC1 COMPLEX CABC1 -RELATED"/>
    <property type="match status" value="1"/>
</dbReference>
<keyword evidence="5" id="KW-1185">Reference proteome</keyword>
<gene>
    <name evidence="4" type="ORF">N800_12005</name>
</gene>
<evidence type="ECO:0000256" key="1">
    <source>
        <dbReference type="ARBA" id="ARBA00009670"/>
    </source>
</evidence>
<proteinExistence type="inferred from homology"/>
<dbReference type="InterPro" id="IPR011009">
    <property type="entry name" value="Kinase-like_dom_sf"/>
</dbReference>
<sequence length="559" mass="61461">MWEHLTAVRDLGRVHDIASILVHYGFGDMVRRLGLGAVVARAGKVLPLSQLSESAALPAPVRVRRALEDMGPTFVKLGQVLATRVDLFPPDWINEFGKLHSQAPAVAYEAIHAQLVEDLGAPPDDVFRTFDTTPLAAASIAQVHRATLKDGRQVVVKVRRPGIRPVIEADLRLLQRAAQMFEAQFPEWRQFQPVGVVKQFRASLMLELDLAAECRHAERIAANFEGHPEIVVPAVHWDFTSERVNVQDYIDGIPVADTAALDAAGVDRKLIARRGARTILKMVLEDGFFHADPHPGNVFVLPDSRIAVIDYGMVGRLSQARREQIVSLLHGLVDHDPERVGDVLMEWTGQSDADEGQLTQDIDAFVERYHGVRLGDLDLAAMLLEVTGLLRTHKLALPSELALLVKVFITLEGLGRKLDPDFDMAREAAPFLRVVMFGRYRPRAVARQGWHVLGDTARFLAALPRDLQRIVRVVRGGKLKVHIDIDHLKEFSAQIDHSANRLTVGVVLAALIVGSSITLTVEGGPTLMGLPVFGLLGFLGAAVAGAWLVYSIWRSGGGR</sequence>
<organism evidence="4 5">
    <name type="scientific">Lysobacter daejeonensis GH1-9</name>
    <dbReference type="NCBI Taxonomy" id="1385517"/>
    <lineage>
        <taxon>Bacteria</taxon>
        <taxon>Pseudomonadati</taxon>
        <taxon>Pseudomonadota</taxon>
        <taxon>Gammaproteobacteria</taxon>
        <taxon>Lysobacterales</taxon>
        <taxon>Lysobacteraceae</taxon>
        <taxon>Aerolutibacter</taxon>
    </lineage>
</organism>
<dbReference type="InterPro" id="IPR004147">
    <property type="entry name" value="ABC1_dom"/>
</dbReference>
<keyword evidence="2" id="KW-1133">Transmembrane helix</keyword>
<dbReference type="STRING" id="1385517.N800_12005"/>
<dbReference type="InterPro" id="IPR050154">
    <property type="entry name" value="UbiB_kinase"/>
</dbReference>
<reference evidence="4 5" key="1">
    <citation type="submission" date="2013-08" db="EMBL/GenBank/DDBJ databases">
        <title>Genome sequencing of Lysobacter.</title>
        <authorList>
            <person name="Zhang S."/>
            <person name="Wang G."/>
        </authorList>
    </citation>
    <scope>NUCLEOTIDE SEQUENCE [LARGE SCALE GENOMIC DNA]</scope>
    <source>
        <strain evidence="4 5">GH1-9</strain>
    </source>
</reference>
<comment type="caution">
    <text evidence="4">The sequence shown here is derived from an EMBL/GenBank/DDBJ whole genome shotgun (WGS) entry which is preliminary data.</text>
</comment>
<feature type="domain" description="ABC1 atypical kinase-like" evidence="3">
    <location>
        <begin position="98"/>
        <end position="341"/>
    </location>
</feature>
<dbReference type="EMBL" id="AVPU01000003">
    <property type="protein sequence ID" value="KGM55822.1"/>
    <property type="molecule type" value="Genomic_DNA"/>
</dbReference>
<keyword evidence="4" id="KW-0830">Ubiquinone</keyword>
<evidence type="ECO:0000259" key="3">
    <source>
        <dbReference type="Pfam" id="PF03109"/>
    </source>
</evidence>